<feature type="binding site" evidence="3">
    <location>
        <position position="219"/>
    </location>
    <ligand>
        <name>a divalent metal cation</name>
        <dbReference type="ChEBI" id="CHEBI:60240"/>
    </ligand>
</feature>
<reference evidence="6" key="1">
    <citation type="journal article" date="2017" name="Biotechnol. Biofuels">
        <title>Evaluation of environmental bacterial communities as a factor affecting the growth of duckweed Lemna minor.</title>
        <authorList>
            <person name="Ishizawa H."/>
            <person name="Kuroda M."/>
            <person name="Morikawa M."/>
            <person name="Ike M."/>
        </authorList>
    </citation>
    <scope>NUCLEOTIDE SEQUENCE [LARGE SCALE GENOMIC DNA]</scope>
    <source>
        <strain evidence="6">M6</strain>
    </source>
</reference>
<feature type="domain" description="SMP-30/Gluconolactonase/LRE-like region" evidence="4">
    <location>
        <begin position="38"/>
        <end position="277"/>
    </location>
</feature>
<name>A0A3G9FY43_9CAUL</name>
<feature type="binding site" evidence="3">
    <location>
        <position position="170"/>
    </location>
    <ligand>
        <name>a divalent metal cation</name>
        <dbReference type="ChEBI" id="CHEBI:60240"/>
    </ligand>
</feature>
<evidence type="ECO:0000313" key="6">
    <source>
        <dbReference type="Proteomes" id="UP000278756"/>
    </source>
</evidence>
<dbReference type="PRINTS" id="PR01790">
    <property type="entry name" value="SMP30FAMILY"/>
</dbReference>
<dbReference type="SUPFAM" id="SSF63829">
    <property type="entry name" value="Calcium-dependent phosphotriesterase"/>
    <property type="match status" value="1"/>
</dbReference>
<dbReference type="PANTHER" id="PTHR10907">
    <property type="entry name" value="REGUCALCIN"/>
    <property type="match status" value="1"/>
</dbReference>
<dbReference type="EMBL" id="AP018827">
    <property type="protein sequence ID" value="BBF80022.1"/>
    <property type="molecule type" value="Genomic_DNA"/>
</dbReference>
<feature type="active site" description="Proton donor/acceptor" evidence="2">
    <location>
        <position position="219"/>
    </location>
</feature>
<proteinExistence type="inferred from homology"/>
<comment type="similarity">
    <text evidence="1">Belongs to the SMP-30/CGR1 family.</text>
</comment>
<dbReference type="AlphaFoldDB" id="A0A3G9FY43"/>
<feature type="binding site" evidence="3">
    <location>
        <position position="124"/>
    </location>
    <ligand>
        <name>substrate</name>
    </ligand>
</feature>
<dbReference type="GO" id="GO:0004341">
    <property type="term" value="F:gluconolactonase activity"/>
    <property type="evidence" value="ECO:0007669"/>
    <property type="project" value="UniProtKB-EC"/>
</dbReference>
<dbReference type="OrthoDB" id="2633250at2"/>
<keyword evidence="3" id="KW-0479">Metal-binding</keyword>
<dbReference type="InterPro" id="IPR005511">
    <property type="entry name" value="SMP-30"/>
</dbReference>
<evidence type="ECO:0000313" key="5">
    <source>
        <dbReference type="EMBL" id="BBF80022.1"/>
    </source>
</evidence>
<accession>A0A3G9FY43</accession>
<keyword evidence="3" id="KW-0862">Zinc</keyword>
<dbReference type="Gene3D" id="2.120.10.30">
    <property type="entry name" value="TolB, C-terminal domain"/>
    <property type="match status" value="1"/>
</dbReference>
<evidence type="ECO:0000256" key="3">
    <source>
        <dbReference type="PIRSR" id="PIRSR605511-2"/>
    </source>
</evidence>
<gene>
    <name evidence="5" type="ORF">EM6_0600</name>
</gene>
<comment type="cofactor">
    <cofactor evidence="3">
        <name>Zn(2+)</name>
        <dbReference type="ChEBI" id="CHEBI:29105"/>
    </cofactor>
    <text evidence="3">Binds 1 divalent metal cation per subunit.</text>
</comment>
<feature type="binding site" evidence="3">
    <location>
        <position position="40"/>
    </location>
    <ligand>
        <name>a divalent metal cation</name>
        <dbReference type="ChEBI" id="CHEBI:60240"/>
    </ligand>
</feature>
<dbReference type="PANTHER" id="PTHR10907:SF47">
    <property type="entry name" value="REGUCALCIN"/>
    <property type="match status" value="1"/>
</dbReference>
<dbReference type="InterPro" id="IPR011042">
    <property type="entry name" value="6-blade_b-propeller_TolB-like"/>
</dbReference>
<evidence type="ECO:0000256" key="1">
    <source>
        <dbReference type="ARBA" id="ARBA00008853"/>
    </source>
</evidence>
<dbReference type="InterPro" id="IPR013658">
    <property type="entry name" value="SGL"/>
</dbReference>
<organism evidence="5 6">
    <name type="scientific">Asticcacaulis excentricus</name>
    <dbReference type="NCBI Taxonomy" id="78587"/>
    <lineage>
        <taxon>Bacteria</taxon>
        <taxon>Pseudomonadati</taxon>
        <taxon>Pseudomonadota</taxon>
        <taxon>Alphaproteobacteria</taxon>
        <taxon>Caulobacterales</taxon>
        <taxon>Caulobacteraceae</taxon>
        <taxon>Asticcacaulis</taxon>
    </lineage>
</organism>
<evidence type="ECO:0000256" key="2">
    <source>
        <dbReference type="PIRSR" id="PIRSR605511-1"/>
    </source>
</evidence>
<dbReference type="RefSeq" id="WP_126420257.1">
    <property type="nucleotide sequence ID" value="NZ_AP018827.1"/>
</dbReference>
<protein>
    <submittedName>
        <fullName evidence="5">Gluconolactonase</fullName>
        <ecNumber evidence="5">3.1.1.17</ecNumber>
    </submittedName>
</protein>
<dbReference type="GO" id="GO:0005509">
    <property type="term" value="F:calcium ion binding"/>
    <property type="evidence" value="ECO:0007669"/>
    <property type="project" value="TreeGrafter"/>
</dbReference>
<dbReference type="EC" id="3.1.1.17" evidence="5"/>
<keyword evidence="5" id="KW-0378">Hydrolase</keyword>
<dbReference type="Pfam" id="PF08450">
    <property type="entry name" value="SGL"/>
    <property type="match status" value="1"/>
</dbReference>
<sequence length="315" mass="33619">MLTRRHSLALGLAAIAFPLHSVAKEAGIRGLGGAGDALGEGPYWSAAHKRLFWVNISGQTIYALDPKGGDLKTWKTPKPVCFLADRQSGGLIAGLSDGVYGFDPKSGAFTLLVQPEKRDDTRLNDGKVDAKGRLWTGTMDTKWKEKVGAFYRIDADLSVTKADGPYLCANGPTFSADGRTLWHTETYDKEVFAFDVAPDGTLSNKRLFVKFEGDMGAPDGMTTDAQGGVWIAHYGGGRVSRYSPDGKLDFSVTLPATQITSMAFGGAKLDHLYISSAAQFLPDTAPDKAVAGTLFEVSPARLRGHTGLPATPFAG</sequence>
<dbReference type="GO" id="GO:0019853">
    <property type="term" value="P:L-ascorbic acid biosynthetic process"/>
    <property type="evidence" value="ECO:0007669"/>
    <property type="project" value="TreeGrafter"/>
</dbReference>
<evidence type="ECO:0000259" key="4">
    <source>
        <dbReference type="Pfam" id="PF08450"/>
    </source>
</evidence>
<reference evidence="6" key="2">
    <citation type="journal article" date="2017" name="Plant Physiol. Biochem.">
        <title>Differential oxidative and antioxidative response of duckweed Lemna minor toward plant growth promoting/inhibiting bacteria.</title>
        <authorList>
            <person name="Ishizawa H."/>
            <person name="Kuroda M."/>
            <person name="Morikawa M."/>
            <person name="Ike M."/>
        </authorList>
    </citation>
    <scope>NUCLEOTIDE SEQUENCE [LARGE SCALE GENOMIC DNA]</scope>
    <source>
        <strain evidence="6">M6</strain>
    </source>
</reference>
<feature type="binding site" evidence="3">
    <location>
        <position position="122"/>
    </location>
    <ligand>
        <name>substrate</name>
    </ligand>
</feature>
<dbReference type="Proteomes" id="UP000278756">
    <property type="component" value="Chromosome 1"/>
</dbReference>